<name>A0A415HJT1_9FIRM</name>
<evidence type="ECO:0000313" key="3">
    <source>
        <dbReference type="EMBL" id="RHK93359.1"/>
    </source>
</evidence>
<reference evidence="3 4" key="1">
    <citation type="submission" date="2018-08" db="EMBL/GenBank/DDBJ databases">
        <title>A genome reference for cultivated species of the human gut microbiota.</title>
        <authorList>
            <person name="Zou Y."/>
            <person name="Xue W."/>
            <person name="Luo G."/>
        </authorList>
    </citation>
    <scope>NUCLEOTIDE SEQUENCE [LARGE SCALE GENOMIC DNA]</scope>
    <source>
        <strain evidence="3 4">AF39-4</strain>
    </source>
</reference>
<dbReference type="GO" id="GO:0003677">
    <property type="term" value="F:DNA binding"/>
    <property type="evidence" value="ECO:0007669"/>
    <property type="project" value="InterPro"/>
</dbReference>
<comment type="caution">
    <text evidence="3">The sequence shown here is derived from an EMBL/GenBank/DDBJ whole genome shotgun (WGS) entry which is preliminary data.</text>
</comment>
<dbReference type="AlphaFoldDB" id="A0A415HJT1"/>
<dbReference type="EMBL" id="QROE01000007">
    <property type="protein sequence ID" value="RHK93359.1"/>
    <property type="molecule type" value="Genomic_DNA"/>
</dbReference>
<dbReference type="Pfam" id="PF01609">
    <property type="entry name" value="DDE_Tnp_1"/>
    <property type="match status" value="1"/>
</dbReference>
<sequence length="118" mass="13304">MEKDRLAHGKKPLKKKDDNQPPASGGTGNDKDSISEELPEHDSHTFKALYDKISKLNPQMVVADAGYKTPTIAHRLLEDGIQPLFPIPVPRPKKAFSENTPSHMMNTMIVIYVREHIY</sequence>
<dbReference type="Proteomes" id="UP000284267">
    <property type="component" value="Unassembled WGS sequence"/>
</dbReference>
<proteinExistence type="predicted"/>
<dbReference type="GO" id="GO:0006313">
    <property type="term" value="P:DNA transposition"/>
    <property type="evidence" value="ECO:0007669"/>
    <property type="project" value="InterPro"/>
</dbReference>
<organism evidence="3 4">
    <name type="scientific">Blautia obeum</name>
    <dbReference type="NCBI Taxonomy" id="40520"/>
    <lineage>
        <taxon>Bacteria</taxon>
        <taxon>Bacillati</taxon>
        <taxon>Bacillota</taxon>
        <taxon>Clostridia</taxon>
        <taxon>Lachnospirales</taxon>
        <taxon>Lachnospiraceae</taxon>
        <taxon>Blautia</taxon>
    </lineage>
</organism>
<dbReference type="InterPro" id="IPR002559">
    <property type="entry name" value="Transposase_11"/>
</dbReference>
<dbReference type="GO" id="GO:0004803">
    <property type="term" value="F:transposase activity"/>
    <property type="evidence" value="ECO:0007669"/>
    <property type="project" value="InterPro"/>
</dbReference>
<feature type="compositionally biased region" description="Basic and acidic residues" evidence="1">
    <location>
        <begin position="29"/>
        <end position="41"/>
    </location>
</feature>
<protein>
    <recommendedName>
        <fullName evidence="2">Transposase IS4-like domain-containing protein</fullName>
    </recommendedName>
</protein>
<evidence type="ECO:0000256" key="1">
    <source>
        <dbReference type="SAM" id="MobiDB-lite"/>
    </source>
</evidence>
<evidence type="ECO:0000313" key="4">
    <source>
        <dbReference type="Proteomes" id="UP000284267"/>
    </source>
</evidence>
<feature type="domain" description="Transposase IS4-like" evidence="2">
    <location>
        <begin position="40"/>
        <end position="87"/>
    </location>
</feature>
<gene>
    <name evidence="3" type="ORF">DW040_14780</name>
</gene>
<evidence type="ECO:0000259" key="2">
    <source>
        <dbReference type="Pfam" id="PF01609"/>
    </source>
</evidence>
<accession>A0A415HJT1</accession>
<feature type="region of interest" description="Disordered" evidence="1">
    <location>
        <begin position="1"/>
        <end position="41"/>
    </location>
</feature>